<dbReference type="SUPFAM" id="SSF143011">
    <property type="entry name" value="RelE-like"/>
    <property type="match status" value="1"/>
</dbReference>
<dbReference type="Proteomes" id="UP000477070">
    <property type="component" value="Unassembled WGS sequence"/>
</dbReference>
<reference evidence="2" key="3">
    <citation type="submission" date="2018-04" db="EMBL/GenBank/DDBJ databases">
        <authorList>
            <person name="Sheh A."/>
            <person name="Shen Z."/>
            <person name="Mannion A.J."/>
            <person name="Fox J.G."/>
        </authorList>
    </citation>
    <scope>NUCLEOTIDE SEQUENCE</scope>
    <source>
        <strain evidence="2">MIT 97-6194</strain>
    </source>
</reference>
<reference evidence="1 4" key="4">
    <citation type="submission" date="2019-12" db="EMBL/GenBank/DDBJ databases">
        <title>Multi-Generational Helicobacter saguini Isolates.</title>
        <authorList>
            <person name="Mannion A."/>
            <person name="Shen Z."/>
            <person name="Fox J.G."/>
        </authorList>
    </citation>
    <scope>NUCLEOTIDE SEQUENCE [LARGE SCALE GENOMIC DNA]</scope>
    <source>
        <strain evidence="1">16-048</strain>
        <strain evidence="4">16-048 (F4)</strain>
    </source>
</reference>
<reference evidence="2 3" key="2">
    <citation type="journal article" date="2016" name="Infect. Immun.">
        <title>Helicobacter saguini, a Novel Helicobacter Isolated from Cotton-Top Tamarins with Ulcerative Colitis, Has Proinflammatory Properties and Induces Typhlocolitis and Dysplasia in Gnotobiotic IL-10-/- Mice.</title>
        <authorList>
            <person name="Shen Z."/>
            <person name="Mannion A."/>
            <person name="Whary M.T."/>
            <person name="Muthupalani S."/>
            <person name="Sheh A."/>
            <person name="Feng Y."/>
            <person name="Gong G."/>
            <person name="Vandamme P."/>
            <person name="Holcombe H.R."/>
            <person name="Paster B.J."/>
            <person name="Fox J.G."/>
        </authorList>
    </citation>
    <scope>NUCLEOTIDE SEQUENCE [LARGE SCALE GENOMIC DNA]</scope>
    <source>
        <strain evidence="2 3">MIT 97-6194</strain>
    </source>
</reference>
<dbReference type="OrthoDB" id="5326046at2"/>
<dbReference type="AlphaFoldDB" id="A0A347VR10"/>
<comment type="caution">
    <text evidence="2">The sequence shown here is derived from an EMBL/GenBank/DDBJ whole genome shotgun (WGS) entry which is preliminary data.</text>
</comment>
<dbReference type="EMBL" id="QBIU01000001">
    <property type="protein sequence ID" value="MWV68601.1"/>
    <property type="molecule type" value="Genomic_DNA"/>
</dbReference>
<name>A0A347VR10_9HELI</name>
<proteinExistence type="predicted"/>
<sequence>MEVALTKKVEKYLHKRSFGNAAGVFKVRDFLGRLAEEPNPTLLSNCKKMQSMENTWRWRVGNYRISLKSNKKS</sequence>
<dbReference type="EMBL" id="JRMP02000001">
    <property type="protein sequence ID" value="TLD95867.1"/>
    <property type="molecule type" value="Genomic_DNA"/>
</dbReference>
<evidence type="ECO:0000313" key="4">
    <source>
        <dbReference type="Proteomes" id="UP000477070"/>
    </source>
</evidence>
<dbReference type="RefSeq" id="WP_034570621.1">
    <property type="nucleotide sequence ID" value="NZ_JRMP02000001.1"/>
</dbReference>
<protein>
    <submittedName>
        <fullName evidence="2">Uncharacterized protein</fullName>
    </submittedName>
</protein>
<evidence type="ECO:0000313" key="2">
    <source>
        <dbReference type="EMBL" id="TLD95867.1"/>
    </source>
</evidence>
<evidence type="ECO:0000313" key="3">
    <source>
        <dbReference type="Proteomes" id="UP000029714"/>
    </source>
</evidence>
<dbReference type="Gene3D" id="3.30.2310.20">
    <property type="entry name" value="RelE-like"/>
    <property type="match status" value="1"/>
</dbReference>
<organism evidence="2 3">
    <name type="scientific">Helicobacter saguini</name>
    <dbReference type="NCBI Taxonomy" id="1548018"/>
    <lineage>
        <taxon>Bacteria</taxon>
        <taxon>Pseudomonadati</taxon>
        <taxon>Campylobacterota</taxon>
        <taxon>Epsilonproteobacteria</taxon>
        <taxon>Campylobacterales</taxon>
        <taxon>Helicobacteraceae</taxon>
        <taxon>Helicobacter</taxon>
    </lineage>
</organism>
<gene>
    <name evidence="1" type="ORF">DCO61_00775</name>
    <name evidence="2" type="ORF">LS64_000425</name>
</gene>
<dbReference type="Proteomes" id="UP000029714">
    <property type="component" value="Unassembled WGS sequence"/>
</dbReference>
<keyword evidence="3" id="KW-1185">Reference proteome</keyword>
<reference evidence="2 3" key="1">
    <citation type="journal article" date="2014" name="Genome Announc.">
        <title>Draft genome sequences of eight enterohepatic helicobacter species isolated from both laboratory and wild rodents.</title>
        <authorList>
            <person name="Sheh A."/>
            <person name="Shen Z."/>
            <person name="Fox J.G."/>
        </authorList>
    </citation>
    <scope>NUCLEOTIDE SEQUENCE [LARGE SCALE GENOMIC DNA]</scope>
    <source>
        <strain evidence="2 3">MIT 97-6194</strain>
    </source>
</reference>
<dbReference type="InterPro" id="IPR035093">
    <property type="entry name" value="RelE/ParE_toxin_dom_sf"/>
</dbReference>
<evidence type="ECO:0000313" key="1">
    <source>
        <dbReference type="EMBL" id="MWV68601.1"/>
    </source>
</evidence>
<accession>A0A347VR10</accession>